<dbReference type="EMBL" id="MWQN01000004">
    <property type="protein sequence ID" value="OPC76932.1"/>
    <property type="molecule type" value="Genomic_DNA"/>
</dbReference>
<comment type="caution">
    <text evidence="2">The sequence shown here is derived from an EMBL/GenBank/DDBJ whole genome shotgun (WGS) entry which is preliminary data.</text>
</comment>
<dbReference type="Proteomes" id="UP000190037">
    <property type="component" value="Unassembled WGS sequence"/>
</dbReference>
<gene>
    <name evidence="2" type="ORF">B4N89_40770</name>
</gene>
<sequence length="108" mass="11769">MSPIVVDESRLEEATAAHIPVTTEFGRRHPGLVQLPLNRPPGRRNDRPARDRVTGTRAHRRRIDARGHPLCGTGTPVPLGMGVDVVLADFGVVAPNRPTEATRRSGVR</sequence>
<protein>
    <submittedName>
        <fullName evidence="2">Uncharacterized protein</fullName>
    </submittedName>
</protein>
<evidence type="ECO:0000313" key="3">
    <source>
        <dbReference type="Proteomes" id="UP000190037"/>
    </source>
</evidence>
<feature type="region of interest" description="Disordered" evidence="1">
    <location>
        <begin position="31"/>
        <end position="77"/>
    </location>
</feature>
<evidence type="ECO:0000313" key="2">
    <source>
        <dbReference type="EMBL" id="OPC76932.1"/>
    </source>
</evidence>
<evidence type="ECO:0000256" key="1">
    <source>
        <dbReference type="SAM" id="MobiDB-lite"/>
    </source>
</evidence>
<name>A0A1T3NJE0_9ACTN</name>
<reference evidence="2 3" key="1">
    <citation type="submission" date="2017-03" db="EMBL/GenBank/DDBJ databases">
        <title>Draft genome sequence of Streptomyces scabrisporus NF3, endophyte isolated from Amphipterygium adstringens.</title>
        <authorList>
            <person name="Vazquez M."/>
            <person name="Ceapa C.D."/>
            <person name="Rodriguez Luna D."/>
            <person name="Sanchez Esquivel S."/>
        </authorList>
    </citation>
    <scope>NUCLEOTIDE SEQUENCE [LARGE SCALE GENOMIC DNA]</scope>
    <source>
        <strain evidence="2 3">NF3</strain>
    </source>
</reference>
<keyword evidence="3" id="KW-1185">Reference proteome</keyword>
<feature type="compositionally biased region" description="Basic and acidic residues" evidence="1">
    <location>
        <begin position="43"/>
        <end position="54"/>
    </location>
</feature>
<organism evidence="2 3">
    <name type="scientific">Embleya scabrispora</name>
    <dbReference type="NCBI Taxonomy" id="159449"/>
    <lineage>
        <taxon>Bacteria</taxon>
        <taxon>Bacillati</taxon>
        <taxon>Actinomycetota</taxon>
        <taxon>Actinomycetes</taxon>
        <taxon>Kitasatosporales</taxon>
        <taxon>Streptomycetaceae</taxon>
        <taxon>Embleya</taxon>
    </lineage>
</organism>
<accession>A0A1T3NJE0</accession>
<dbReference type="AlphaFoldDB" id="A0A1T3NJE0"/>
<proteinExistence type="predicted"/>
<dbReference type="STRING" id="159449.B4N89_40770"/>